<proteinExistence type="predicted"/>
<protein>
    <submittedName>
        <fullName evidence="1">Uncharacterized protein</fullName>
    </submittedName>
</protein>
<reference evidence="1" key="1">
    <citation type="journal article" date="2018" name="PLoS Negl. Trop. Dis.">
        <title>Sialome diversity of ticks revealed by RNAseq of single tick salivary glands.</title>
        <authorList>
            <person name="Perner J."/>
            <person name="Kropackova S."/>
            <person name="Kopacek P."/>
            <person name="Ribeiro J.M."/>
        </authorList>
    </citation>
    <scope>NUCLEOTIDE SEQUENCE</scope>
    <source>
        <strain evidence="1">Siblings of single egg batch collected in Ceske Budejovice</strain>
        <tissue evidence="1">Salivary glands</tissue>
    </source>
</reference>
<organism evidence="1">
    <name type="scientific">Ixodes ricinus</name>
    <name type="common">Common tick</name>
    <name type="synonym">Acarus ricinus</name>
    <dbReference type="NCBI Taxonomy" id="34613"/>
    <lineage>
        <taxon>Eukaryota</taxon>
        <taxon>Metazoa</taxon>
        <taxon>Ecdysozoa</taxon>
        <taxon>Arthropoda</taxon>
        <taxon>Chelicerata</taxon>
        <taxon>Arachnida</taxon>
        <taxon>Acari</taxon>
        <taxon>Parasitiformes</taxon>
        <taxon>Ixodida</taxon>
        <taxon>Ixodoidea</taxon>
        <taxon>Ixodidae</taxon>
        <taxon>Ixodinae</taxon>
        <taxon>Ixodes</taxon>
    </lineage>
</organism>
<name>A0A147BNQ5_IXORI</name>
<sequence length="132" mass="14071">MMRSTLRPAMAPASLVACLCESLKYAGTVITASLTFWPRKASAVSFILVSTMALISSGLNFFRSPLNSTLILGLPASLSTLKGQCLRSSWILGSSNFRPISRLASNTVFSGLRAVWALAASPMRRSVSVKAT</sequence>
<evidence type="ECO:0000313" key="1">
    <source>
        <dbReference type="EMBL" id="JAR92399.1"/>
    </source>
</evidence>
<dbReference type="EMBL" id="GEGO01003005">
    <property type="protein sequence ID" value="JAR92399.1"/>
    <property type="molecule type" value="Transcribed_RNA"/>
</dbReference>
<dbReference type="AlphaFoldDB" id="A0A147BNQ5"/>
<accession>A0A147BNQ5</accession>
<dbReference type="PROSITE" id="PS51257">
    <property type="entry name" value="PROKAR_LIPOPROTEIN"/>
    <property type="match status" value="1"/>
</dbReference>